<dbReference type="EMBL" id="GBXM01008652">
    <property type="protein sequence ID" value="JAH99925.1"/>
    <property type="molecule type" value="Transcribed_RNA"/>
</dbReference>
<reference evidence="1" key="1">
    <citation type="submission" date="2014-11" db="EMBL/GenBank/DDBJ databases">
        <authorList>
            <person name="Amaro Gonzalez C."/>
        </authorList>
    </citation>
    <scope>NUCLEOTIDE SEQUENCE</scope>
</reference>
<protein>
    <submittedName>
        <fullName evidence="1">Uncharacterized protein</fullName>
    </submittedName>
</protein>
<reference evidence="1" key="2">
    <citation type="journal article" date="2015" name="Fish Shellfish Immunol.">
        <title>Early steps in the European eel (Anguilla anguilla)-Vibrio vulnificus interaction in the gills: Role of the RtxA13 toxin.</title>
        <authorList>
            <person name="Callol A."/>
            <person name="Pajuelo D."/>
            <person name="Ebbesson L."/>
            <person name="Teles M."/>
            <person name="MacKenzie S."/>
            <person name="Amaro C."/>
        </authorList>
    </citation>
    <scope>NUCLEOTIDE SEQUENCE</scope>
</reference>
<proteinExistence type="predicted"/>
<evidence type="ECO:0000313" key="1">
    <source>
        <dbReference type="EMBL" id="JAH99925.1"/>
    </source>
</evidence>
<name>A0A0E9XDK9_ANGAN</name>
<accession>A0A0E9XDK9</accession>
<dbReference type="AlphaFoldDB" id="A0A0E9XDK9"/>
<sequence>MFCVIRRTIPVVFLTVVRSILFLSRCLKLKLMPRISVCTGD</sequence>
<organism evidence="1">
    <name type="scientific">Anguilla anguilla</name>
    <name type="common">European freshwater eel</name>
    <name type="synonym">Muraena anguilla</name>
    <dbReference type="NCBI Taxonomy" id="7936"/>
    <lineage>
        <taxon>Eukaryota</taxon>
        <taxon>Metazoa</taxon>
        <taxon>Chordata</taxon>
        <taxon>Craniata</taxon>
        <taxon>Vertebrata</taxon>
        <taxon>Euteleostomi</taxon>
        <taxon>Actinopterygii</taxon>
        <taxon>Neopterygii</taxon>
        <taxon>Teleostei</taxon>
        <taxon>Anguilliformes</taxon>
        <taxon>Anguillidae</taxon>
        <taxon>Anguilla</taxon>
    </lineage>
</organism>